<feature type="domain" description="Glycosyltransferase 2-like" evidence="6">
    <location>
        <begin position="9"/>
        <end position="134"/>
    </location>
</feature>
<proteinExistence type="predicted"/>
<keyword evidence="3 7" id="KW-0328">Glycosyltransferase</keyword>
<gene>
    <name evidence="7" type="ORF">KCG46_01630</name>
</gene>
<dbReference type="GO" id="GO:0016757">
    <property type="term" value="F:glycosyltransferase activity"/>
    <property type="evidence" value="ECO:0007669"/>
    <property type="project" value="UniProtKB-KW"/>
</dbReference>
<sequence>MLNLDKHCTVIIPAFNEEAVIARCLSSLLDTAPPDHKMEVIVAANGCVDSTVQIAAETALDATILDIKKPSKTGAINAANAQANHYPRIYLDADIECSYSVIVALVNALGESGTMAAAPAIRLDTDHSDLLVKAYYRVWLKQPYASSGNGGAGCYALSRTAINEAGEFPDIIGDDIWIHTRFEQAQKRYVSEDKSGNPVFTIVRPPKNVLDLIKVEARKQVGNAEITRLFPSPHGAQLRGTGGISAAFRSGNRLLDIFVFFAIKLSARLLAQVNRLLGRGSAWSRDVSARQP</sequence>
<evidence type="ECO:0000313" key="7">
    <source>
        <dbReference type="EMBL" id="MBV7258271.1"/>
    </source>
</evidence>
<accession>A0A9X1F0V8</accession>
<evidence type="ECO:0000256" key="3">
    <source>
        <dbReference type="ARBA" id="ARBA00022676"/>
    </source>
</evidence>
<dbReference type="GO" id="GO:0005886">
    <property type="term" value="C:plasma membrane"/>
    <property type="evidence" value="ECO:0007669"/>
    <property type="project" value="UniProtKB-SubCell"/>
</dbReference>
<dbReference type="Proteomes" id="UP001138681">
    <property type="component" value="Unassembled WGS sequence"/>
</dbReference>
<keyword evidence="5" id="KW-0472">Membrane</keyword>
<evidence type="ECO:0000313" key="8">
    <source>
        <dbReference type="Proteomes" id="UP001138681"/>
    </source>
</evidence>
<reference evidence="7" key="1">
    <citation type="submission" date="2021-04" db="EMBL/GenBank/DDBJ databases">
        <authorList>
            <person name="Pira H."/>
            <person name="Risdian C."/>
            <person name="Wink J."/>
        </authorList>
    </citation>
    <scope>NUCLEOTIDE SEQUENCE</scope>
    <source>
        <strain evidence="7">WH158</strain>
    </source>
</reference>
<comment type="caution">
    <text evidence="7">The sequence shown here is derived from an EMBL/GenBank/DDBJ whole genome shotgun (WGS) entry which is preliminary data.</text>
</comment>
<protein>
    <submittedName>
        <fullName evidence="7">Glycosyltransferase</fullName>
        <ecNumber evidence="7">2.4.-.-</ecNumber>
    </submittedName>
</protein>
<evidence type="ECO:0000256" key="1">
    <source>
        <dbReference type="ARBA" id="ARBA00004236"/>
    </source>
</evidence>
<comment type="subcellular location">
    <subcellularLocation>
        <location evidence="1">Cell membrane</location>
    </subcellularLocation>
</comment>
<keyword evidence="8" id="KW-1185">Reference proteome</keyword>
<dbReference type="EMBL" id="JAGSPC010000001">
    <property type="protein sequence ID" value="MBV7258271.1"/>
    <property type="molecule type" value="Genomic_DNA"/>
</dbReference>
<dbReference type="EC" id="2.4.-.-" evidence="7"/>
<name>A0A9X1F0V8_9SPHN</name>
<keyword evidence="2" id="KW-1003">Cell membrane</keyword>
<evidence type="ECO:0000256" key="2">
    <source>
        <dbReference type="ARBA" id="ARBA00022475"/>
    </source>
</evidence>
<evidence type="ECO:0000256" key="4">
    <source>
        <dbReference type="ARBA" id="ARBA00022679"/>
    </source>
</evidence>
<dbReference type="AlphaFoldDB" id="A0A9X1F0V8"/>
<dbReference type="InterPro" id="IPR001173">
    <property type="entry name" value="Glyco_trans_2-like"/>
</dbReference>
<dbReference type="PANTHER" id="PTHR43646">
    <property type="entry name" value="GLYCOSYLTRANSFERASE"/>
    <property type="match status" value="1"/>
</dbReference>
<keyword evidence="4 7" id="KW-0808">Transferase</keyword>
<dbReference type="PANTHER" id="PTHR43646:SF2">
    <property type="entry name" value="GLYCOSYLTRANSFERASE 2-LIKE DOMAIN-CONTAINING PROTEIN"/>
    <property type="match status" value="1"/>
</dbReference>
<dbReference type="RefSeq" id="WP_218403609.1">
    <property type="nucleotide sequence ID" value="NZ_JAGSPC010000001.1"/>
</dbReference>
<organism evidence="7 8">
    <name type="scientific">Erythrobacter crassostreae</name>
    <dbReference type="NCBI Taxonomy" id="2828328"/>
    <lineage>
        <taxon>Bacteria</taxon>
        <taxon>Pseudomonadati</taxon>
        <taxon>Pseudomonadota</taxon>
        <taxon>Alphaproteobacteria</taxon>
        <taxon>Sphingomonadales</taxon>
        <taxon>Erythrobacteraceae</taxon>
        <taxon>Erythrobacter/Porphyrobacter group</taxon>
        <taxon>Erythrobacter</taxon>
    </lineage>
</organism>
<evidence type="ECO:0000256" key="5">
    <source>
        <dbReference type="ARBA" id="ARBA00023136"/>
    </source>
</evidence>
<dbReference type="Pfam" id="PF00535">
    <property type="entry name" value="Glycos_transf_2"/>
    <property type="match status" value="1"/>
</dbReference>
<evidence type="ECO:0000259" key="6">
    <source>
        <dbReference type="Pfam" id="PF00535"/>
    </source>
</evidence>